<accession>A0A2D0KL15</accession>
<dbReference type="Pfam" id="PF20455">
    <property type="entry name" value="DUF6708"/>
    <property type="match status" value="1"/>
</dbReference>
<dbReference type="EMBL" id="NJAJ01000037">
    <property type="protein sequence ID" value="PHM64092.1"/>
    <property type="molecule type" value="Genomic_DNA"/>
</dbReference>
<gene>
    <name evidence="2" type="ORF">Xsto_03367</name>
</gene>
<dbReference type="Proteomes" id="UP000222366">
    <property type="component" value="Unassembled WGS sequence"/>
</dbReference>
<name>A0A2D0KL15_9GAMM</name>
<protein>
    <recommendedName>
        <fullName evidence="1">DUF6708 domain-containing protein</fullName>
    </recommendedName>
</protein>
<feature type="domain" description="DUF6708" evidence="1">
    <location>
        <begin position="9"/>
        <end position="152"/>
    </location>
</feature>
<proteinExistence type="predicted"/>
<keyword evidence="3" id="KW-1185">Reference proteome</keyword>
<comment type="caution">
    <text evidence="2">The sequence shown here is derived from an EMBL/GenBank/DDBJ whole genome shotgun (WGS) entry which is preliminary data.</text>
</comment>
<organism evidence="2 3">
    <name type="scientific">Xenorhabdus stockiae</name>
    <dbReference type="NCBI Taxonomy" id="351614"/>
    <lineage>
        <taxon>Bacteria</taxon>
        <taxon>Pseudomonadati</taxon>
        <taxon>Pseudomonadota</taxon>
        <taxon>Gammaproteobacteria</taxon>
        <taxon>Enterobacterales</taxon>
        <taxon>Morganellaceae</taxon>
        <taxon>Xenorhabdus</taxon>
    </lineage>
</organism>
<evidence type="ECO:0000259" key="1">
    <source>
        <dbReference type="Pfam" id="PF20455"/>
    </source>
</evidence>
<evidence type="ECO:0000313" key="3">
    <source>
        <dbReference type="Proteomes" id="UP000222366"/>
    </source>
</evidence>
<dbReference type="InterPro" id="IPR046554">
    <property type="entry name" value="DUF6708"/>
</dbReference>
<evidence type="ECO:0000313" key="2">
    <source>
        <dbReference type="EMBL" id="PHM64092.1"/>
    </source>
</evidence>
<dbReference type="AlphaFoldDB" id="A0A2D0KL15"/>
<reference evidence="2 3" key="1">
    <citation type="journal article" date="2017" name="Nat. Microbiol.">
        <title>Natural product diversity associated with the nematode symbionts Photorhabdus and Xenorhabdus.</title>
        <authorList>
            <person name="Tobias N.J."/>
            <person name="Wolff H."/>
            <person name="Djahanschiri B."/>
            <person name="Grundmann F."/>
            <person name="Kronenwerth M."/>
            <person name="Shi Y.M."/>
            <person name="Simonyi S."/>
            <person name="Grun P."/>
            <person name="Shapiro-Ilan D."/>
            <person name="Pidot S.J."/>
            <person name="Stinear T.P."/>
            <person name="Ebersberger I."/>
            <person name="Bode H.B."/>
        </authorList>
    </citation>
    <scope>NUCLEOTIDE SEQUENCE [LARGE SCALE GENOMIC DNA]</scope>
    <source>
        <strain evidence="2 3">DSM 17904</strain>
    </source>
</reference>
<sequence length="210" mass="25070">MVYVYQVNGTVLVAPWNNIFFTLYQGKGIGQGWGIDGHILADDKETVLQTFSLGIYDSKVNIPGYWEFIRCYMEEDVLDELPKTIFLCHPISEKKESYIYGLQYILRVDTKWDWFYKLLLVPYYLLESFSRYIAMQTSKIPQWPEEVEEKCEVAVDDPVNVSYKNNIPYVWRYFLANLKMKDHLKYHKQQMIAVNRIKRRVTKRHKIQNT</sequence>